<organism evidence="6 7">
    <name type="scientific">Halomonas binhaiensis</name>
    <dbReference type="NCBI Taxonomy" id="2562282"/>
    <lineage>
        <taxon>Bacteria</taxon>
        <taxon>Pseudomonadati</taxon>
        <taxon>Pseudomonadota</taxon>
        <taxon>Gammaproteobacteria</taxon>
        <taxon>Oceanospirillales</taxon>
        <taxon>Halomonadaceae</taxon>
        <taxon>Halomonas</taxon>
    </lineage>
</organism>
<dbReference type="GO" id="GO:0010608">
    <property type="term" value="P:post-transcriptional regulation of gene expression"/>
    <property type="evidence" value="ECO:0007669"/>
    <property type="project" value="InterPro"/>
</dbReference>
<evidence type="ECO:0000313" key="7">
    <source>
        <dbReference type="Proteomes" id="UP000324285"/>
    </source>
</evidence>
<dbReference type="SMART" id="SM00945">
    <property type="entry name" value="ProQ"/>
    <property type="match status" value="1"/>
</dbReference>
<dbReference type="KEGG" id="hbh:E4T21_04410"/>
<feature type="domain" description="ProQ/FinO" evidence="5">
    <location>
        <begin position="98"/>
        <end position="207"/>
    </location>
</feature>
<dbReference type="EMBL" id="CP038437">
    <property type="protein sequence ID" value="QEM83915.1"/>
    <property type="molecule type" value="Genomic_DNA"/>
</dbReference>
<protein>
    <recommendedName>
        <fullName evidence="5">ProQ/FinO domain-containing protein</fullName>
    </recommendedName>
</protein>
<dbReference type="GO" id="GO:0005829">
    <property type="term" value="C:cytosol"/>
    <property type="evidence" value="ECO:0007669"/>
    <property type="project" value="TreeGrafter"/>
</dbReference>
<evidence type="ECO:0000256" key="4">
    <source>
        <dbReference type="SAM" id="MobiDB-lite"/>
    </source>
</evidence>
<dbReference type="InterPro" id="IPR036442">
    <property type="entry name" value="ProQ/FinO_sf"/>
</dbReference>
<feature type="compositionally biased region" description="Polar residues" evidence="4">
    <location>
        <begin position="215"/>
        <end position="228"/>
    </location>
</feature>
<evidence type="ECO:0000313" key="6">
    <source>
        <dbReference type="EMBL" id="QEM83915.1"/>
    </source>
</evidence>
<dbReference type="Gene3D" id="1.10.1710.10">
    <property type="entry name" value="ProQ/FinO domain"/>
    <property type="match status" value="1"/>
</dbReference>
<evidence type="ECO:0000256" key="2">
    <source>
        <dbReference type="ARBA" id="ARBA00022884"/>
    </source>
</evidence>
<dbReference type="PANTHER" id="PTHR38106:SF1">
    <property type="entry name" value="RNA CHAPERONE PROQ"/>
    <property type="match status" value="1"/>
</dbReference>
<name>A0A5C1NNX0_9GAMM</name>
<keyword evidence="1" id="KW-0963">Cytoplasm</keyword>
<sequence>MQHRPRHHVDDSRQEGQSEQAPQAESPQEAASSSVPAASSAPQPAMPSSSVEVPSAAAQSDIIEAQGNIEALGGVEAQSVKEEQSDKEAGSQADLPIDKAPSPQSLLEEWYKRYDQTFFKGHTRPLKIGIHEDLAQREPWPEKLVRRALACYVNLPRYLKSVREGADRIDLDGAVDGKVDAQAAEHAKRKLDRLQSERRKNSSSHPASRRRGEKSAQQAQSENKQQAPSEKGQGASRQHAKDESRVHKAPSSQQSAQKPGGKSPKSLPYTDPAQNVSEQDLSPEQRMQLKLDALMARHNAR</sequence>
<accession>A0A5C1NNX0</accession>
<feature type="region of interest" description="Disordered" evidence="4">
    <location>
        <begin position="1"/>
        <end position="102"/>
    </location>
</feature>
<feature type="compositionally biased region" description="Basic and acidic residues" evidence="4">
    <location>
        <begin position="79"/>
        <end position="89"/>
    </location>
</feature>
<evidence type="ECO:0000259" key="5">
    <source>
        <dbReference type="SMART" id="SM00945"/>
    </source>
</evidence>
<dbReference type="PANTHER" id="PTHR38106">
    <property type="entry name" value="RNA CHAPERONE PROQ"/>
    <property type="match status" value="1"/>
</dbReference>
<feature type="compositionally biased region" description="Polar residues" evidence="4">
    <location>
        <begin position="272"/>
        <end position="282"/>
    </location>
</feature>
<feature type="compositionally biased region" description="Basic and acidic residues" evidence="4">
    <location>
        <begin position="182"/>
        <end position="200"/>
    </location>
</feature>
<keyword evidence="2" id="KW-0694">RNA-binding</keyword>
<dbReference type="SUPFAM" id="SSF48657">
    <property type="entry name" value="FinO-like"/>
    <property type="match status" value="1"/>
</dbReference>
<dbReference type="GO" id="GO:0033592">
    <property type="term" value="F:RNA strand annealing activity"/>
    <property type="evidence" value="ECO:0007669"/>
    <property type="project" value="InterPro"/>
</dbReference>
<evidence type="ECO:0000256" key="1">
    <source>
        <dbReference type="ARBA" id="ARBA00022490"/>
    </source>
</evidence>
<dbReference type="Pfam" id="PF04352">
    <property type="entry name" value="ProQ"/>
    <property type="match status" value="1"/>
</dbReference>
<keyword evidence="3" id="KW-0143">Chaperone</keyword>
<proteinExistence type="predicted"/>
<feature type="region of interest" description="Disordered" evidence="4">
    <location>
        <begin position="182"/>
        <end position="301"/>
    </location>
</feature>
<evidence type="ECO:0000256" key="3">
    <source>
        <dbReference type="ARBA" id="ARBA00023186"/>
    </source>
</evidence>
<dbReference type="OrthoDB" id="8421419at2"/>
<dbReference type="Proteomes" id="UP000324285">
    <property type="component" value="Chromosome"/>
</dbReference>
<gene>
    <name evidence="6" type="ORF">E4T21_04410</name>
</gene>
<dbReference type="InterPro" id="IPR016103">
    <property type="entry name" value="ProQ/FinO"/>
</dbReference>
<dbReference type="AlphaFoldDB" id="A0A5C1NNX0"/>
<reference evidence="6" key="1">
    <citation type="submission" date="2021-02" db="EMBL/GenBank/DDBJ databases">
        <title>Strain Y2R2, a novel species of the genus Halomonas.</title>
        <authorList>
            <person name="Huang H."/>
        </authorList>
    </citation>
    <scope>NUCLEOTIDE SEQUENCE</scope>
    <source>
        <strain evidence="6">Y2R2</strain>
    </source>
</reference>
<feature type="compositionally biased region" description="Low complexity" evidence="4">
    <location>
        <begin position="17"/>
        <end position="58"/>
    </location>
</feature>
<dbReference type="InterPro" id="IPR023529">
    <property type="entry name" value="ProQ"/>
</dbReference>
<dbReference type="GO" id="GO:0034057">
    <property type="term" value="F:RNA strand-exchange activity"/>
    <property type="evidence" value="ECO:0007669"/>
    <property type="project" value="InterPro"/>
</dbReference>
<keyword evidence="7" id="KW-1185">Reference proteome</keyword>